<protein>
    <recommendedName>
        <fullName evidence="4">Silver efflux pump</fullName>
    </recommendedName>
</protein>
<evidence type="ECO:0008006" key="4">
    <source>
        <dbReference type="Google" id="ProtNLM"/>
    </source>
</evidence>
<dbReference type="RefSeq" id="WP_215349622.1">
    <property type="nucleotide sequence ID" value="NZ_BAAAFE010000005.1"/>
</dbReference>
<evidence type="ECO:0000313" key="2">
    <source>
        <dbReference type="EMBL" id="GAA0863084.1"/>
    </source>
</evidence>
<dbReference type="Proteomes" id="UP001500738">
    <property type="component" value="Unassembled WGS sequence"/>
</dbReference>
<accession>A0ABN1M1Y8</accession>
<comment type="caution">
    <text evidence="2">The sequence shown here is derived from an EMBL/GenBank/DDBJ whole genome shotgun (WGS) entry which is preliminary data.</text>
</comment>
<sequence length="102" mass="9760">MNSNKLAGLIAASATALALSGAAIAADKPLPKQIGANDTVKCYGVNSCKGSSDCKVEAASCSGDSGCSTAGNSCAGANSCKGKGFKKIAAGKCLTDGGKIGV</sequence>
<feature type="chain" id="PRO_5045392151" description="Silver efflux pump" evidence="1">
    <location>
        <begin position="26"/>
        <end position="102"/>
    </location>
</feature>
<evidence type="ECO:0000313" key="3">
    <source>
        <dbReference type="Proteomes" id="UP001500738"/>
    </source>
</evidence>
<keyword evidence="1" id="KW-0732">Signal</keyword>
<reference evidence="2 3" key="1">
    <citation type="journal article" date="2019" name="Int. J. Syst. Evol. Microbiol.">
        <title>The Global Catalogue of Microorganisms (GCM) 10K type strain sequencing project: providing services to taxonomists for standard genome sequencing and annotation.</title>
        <authorList>
            <consortium name="The Broad Institute Genomics Platform"/>
            <consortium name="The Broad Institute Genome Sequencing Center for Infectious Disease"/>
            <person name="Wu L."/>
            <person name="Ma J."/>
        </authorList>
    </citation>
    <scope>NUCLEOTIDE SEQUENCE [LARGE SCALE GENOMIC DNA]</scope>
    <source>
        <strain evidence="2 3">JCM 15910</strain>
    </source>
</reference>
<feature type="signal peptide" evidence="1">
    <location>
        <begin position="1"/>
        <end position="25"/>
    </location>
</feature>
<organism evidence="2 3">
    <name type="scientific">Sphingopyxis soli</name>
    <dbReference type="NCBI Taxonomy" id="592051"/>
    <lineage>
        <taxon>Bacteria</taxon>
        <taxon>Pseudomonadati</taxon>
        <taxon>Pseudomonadota</taxon>
        <taxon>Alphaproteobacteria</taxon>
        <taxon>Sphingomonadales</taxon>
        <taxon>Sphingomonadaceae</taxon>
        <taxon>Sphingopyxis</taxon>
    </lineage>
</organism>
<gene>
    <name evidence="2" type="ORF">GCM10009115_12290</name>
</gene>
<keyword evidence="3" id="KW-1185">Reference proteome</keyword>
<name>A0ABN1M1Y8_9SPHN</name>
<dbReference type="EMBL" id="BAAAFE010000005">
    <property type="protein sequence ID" value="GAA0863084.1"/>
    <property type="molecule type" value="Genomic_DNA"/>
</dbReference>
<evidence type="ECO:0000256" key="1">
    <source>
        <dbReference type="SAM" id="SignalP"/>
    </source>
</evidence>
<proteinExistence type="predicted"/>